<dbReference type="InterPro" id="IPR014284">
    <property type="entry name" value="RNA_pol_sigma-70_dom"/>
</dbReference>
<keyword evidence="2" id="KW-0731">Sigma factor</keyword>
<dbReference type="AlphaFoldDB" id="A0AB33JL44"/>
<dbReference type="Gene3D" id="1.20.120.1810">
    <property type="match status" value="1"/>
</dbReference>
<dbReference type="InterPro" id="IPR014322">
    <property type="entry name" value="RNA_pol_sigma-B/F/G"/>
</dbReference>
<dbReference type="InterPro" id="IPR000943">
    <property type="entry name" value="RNA_pol_sigma70"/>
</dbReference>
<dbReference type="PANTHER" id="PTHR30385:SF4">
    <property type="entry name" value="RNA POLYMERASE SIGMA-E FACTOR"/>
    <property type="match status" value="1"/>
</dbReference>
<proteinExistence type="predicted"/>
<dbReference type="PROSITE" id="PS00715">
    <property type="entry name" value="SIGMA70_1"/>
    <property type="match status" value="1"/>
</dbReference>
<gene>
    <name evidence="6" type="ORF">KCMC57_03540</name>
</gene>
<dbReference type="SUPFAM" id="SSF88659">
    <property type="entry name" value="Sigma3 and sigma4 domains of RNA polymerase sigma factors"/>
    <property type="match status" value="2"/>
</dbReference>
<protein>
    <submittedName>
        <fullName evidence="6">RNA polymerase sigma factor SigF</fullName>
    </submittedName>
</protein>
<keyword evidence="4" id="KW-0804">Transcription</keyword>
<evidence type="ECO:0000259" key="5">
    <source>
        <dbReference type="PROSITE" id="PS00715"/>
    </source>
</evidence>
<reference evidence="6" key="1">
    <citation type="submission" date="2024-07" db="EMBL/GenBank/DDBJ databases">
        <title>Complete genome sequences of cellulolytic bacteria, Kitasatospora sp. CMC57 and Streptomyces sp. CMC78, isolated from Japanese agricultural soil.</title>
        <authorList>
            <person name="Hashimoto T."/>
            <person name="Ito M."/>
            <person name="Iwamoto M."/>
            <person name="Fukahori D."/>
            <person name="Shoda T."/>
            <person name="Sakoda M."/>
            <person name="Morohoshi T."/>
            <person name="Mitsuboshi M."/>
            <person name="Nishizawa T."/>
        </authorList>
    </citation>
    <scope>NUCLEOTIDE SEQUENCE</scope>
    <source>
        <strain evidence="6">CMC57</strain>
    </source>
</reference>
<dbReference type="Gene3D" id="1.10.10.10">
    <property type="entry name" value="Winged helix-like DNA-binding domain superfamily/Winged helix DNA-binding domain"/>
    <property type="match status" value="2"/>
</dbReference>
<feature type="domain" description="RNA polymerase sigma-70" evidence="5">
    <location>
        <begin position="94"/>
        <end position="107"/>
    </location>
</feature>
<name>A0AB33JL44_9ACTN</name>
<dbReference type="InterPro" id="IPR007627">
    <property type="entry name" value="RNA_pol_sigma70_r2"/>
</dbReference>
<evidence type="ECO:0000256" key="4">
    <source>
        <dbReference type="ARBA" id="ARBA00023163"/>
    </source>
</evidence>
<dbReference type="GO" id="GO:0016987">
    <property type="term" value="F:sigma factor activity"/>
    <property type="evidence" value="ECO:0007669"/>
    <property type="project" value="UniProtKB-KW"/>
</dbReference>
<dbReference type="InterPro" id="IPR036388">
    <property type="entry name" value="WH-like_DNA-bd_sf"/>
</dbReference>
<dbReference type="InterPro" id="IPR007630">
    <property type="entry name" value="RNA_pol_sigma70_r4"/>
</dbReference>
<dbReference type="GO" id="GO:0006352">
    <property type="term" value="P:DNA-templated transcription initiation"/>
    <property type="evidence" value="ECO:0007669"/>
    <property type="project" value="InterPro"/>
</dbReference>
<dbReference type="RefSeq" id="WP_407986584.1">
    <property type="nucleotide sequence ID" value="NZ_AP035881.2"/>
</dbReference>
<sequence length="291" mass="32333">MAVSSETSLTLTYSAGAGAARLPELADLPVIENPSAVAPQDARELARALLVRLADLEEGTPAYSYVRGTLIELNLSLVRYAAGRFRNAKEPMDDIVQVGTVGLIKAIDRFDPDRGLEFSTFALPTIIGEIKRHFRDTTWAAHVPRRMQELRLTLVKAQEELEQRLDRAPTVAELAERMEVSEEEVVESMTATNAHTAGSLEMRLADDSPDSTLMRRLGYEDSRITRVEDLESLKPLIAALPERDRLVLSLRFVGELTQAQIGERLGVSQMHVSRMLSRTLAKLRAELTPED</sequence>
<dbReference type="CDD" id="cd06171">
    <property type="entry name" value="Sigma70_r4"/>
    <property type="match status" value="1"/>
</dbReference>
<dbReference type="PANTHER" id="PTHR30385">
    <property type="entry name" value="SIGMA FACTOR F FLAGELLAR"/>
    <property type="match status" value="1"/>
</dbReference>
<evidence type="ECO:0000313" key="6">
    <source>
        <dbReference type="EMBL" id="BFP43986.1"/>
    </source>
</evidence>
<dbReference type="SUPFAM" id="SSF88946">
    <property type="entry name" value="Sigma2 domain of RNA polymerase sigma factors"/>
    <property type="match status" value="1"/>
</dbReference>
<dbReference type="NCBIfam" id="TIGR02937">
    <property type="entry name" value="sigma70-ECF"/>
    <property type="match status" value="1"/>
</dbReference>
<keyword evidence="1" id="KW-0805">Transcription regulation</keyword>
<dbReference type="InterPro" id="IPR007624">
    <property type="entry name" value="RNA_pol_sigma70_r3"/>
</dbReference>
<accession>A0AB33JL44</accession>
<organism evidence="6">
    <name type="scientific">Kitasatospora sp. CMC57</name>
    <dbReference type="NCBI Taxonomy" id="3231513"/>
    <lineage>
        <taxon>Bacteria</taxon>
        <taxon>Bacillati</taxon>
        <taxon>Actinomycetota</taxon>
        <taxon>Actinomycetes</taxon>
        <taxon>Kitasatosporales</taxon>
        <taxon>Streptomycetaceae</taxon>
        <taxon>Kitasatospora</taxon>
    </lineage>
</organism>
<evidence type="ECO:0000256" key="2">
    <source>
        <dbReference type="ARBA" id="ARBA00023082"/>
    </source>
</evidence>
<dbReference type="Pfam" id="PF04545">
    <property type="entry name" value="Sigma70_r4"/>
    <property type="match status" value="1"/>
</dbReference>
<dbReference type="EMBL" id="AP035881">
    <property type="protein sequence ID" value="BFP43986.1"/>
    <property type="molecule type" value="Genomic_DNA"/>
</dbReference>
<dbReference type="PRINTS" id="PR00046">
    <property type="entry name" value="SIGMA70FCT"/>
</dbReference>
<dbReference type="GO" id="GO:0003677">
    <property type="term" value="F:DNA binding"/>
    <property type="evidence" value="ECO:0007669"/>
    <property type="project" value="UniProtKB-KW"/>
</dbReference>
<evidence type="ECO:0000256" key="1">
    <source>
        <dbReference type="ARBA" id="ARBA00023015"/>
    </source>
</evidence>
<dbReference type="Pfam" id="PF04539">
    <property type="entry name" value="Sigma70_r3"/>
    <property type="match status" value="1"/>
</dbReference>
<dbReference type="InterPro" id="IPR013325">
    <property type="entry name" value="RNA_pol_sigma_r2"/>
</dbReference>
<evidence type="ECO:0000256" key="3">
    <source>
        <dbReference type="ARBA" id="ARBA00023125"/>
    </source>
</evidence>
<dbReference type="NCBIfam" id="TIGR02980">
    <property type="entry name" value="SigBFG"/>
    <property type="match status" value="1"/>
</dbReference>
<dbReference type="InterPro" id="IPR013324">
    <property type="entry name" value="RNA_pol_sigma_r3/r4-like"/>
</dbReference>
<keyword evidence="3" id="KW-0238">DNA-binding</keyword>
<dbReference type="Pfam" id="PF04542">
    <property type="entry name" value="Sigma70_r2"/>
    <property type="match status" value="1"/>
</dbReference>